<dbReference type="GO" id="GO:0005576">
    <property type="term" value="C:extracellular region"/>
    <property type="evidence" value="ECO:0007669"/>
    <property type="project" value="UniProtKB-SubCell"/>
</dbReference>
<accession>A0A914WNQ4</accession>
<dbReference type="InterPro" id="IPR004911">
    <property type="entry name" value="Interferon-induced_GILT"/>
</dbReference>
<dbReference type="PANTHER" id="PTHR13234">
    <property type="entry name" value="GAMMA-INTERFERON INDUCIBLE LYSOSOMAL THIOL REDUCTASE GILT"/>
    <property type="match status" value="1"/>
</dbReference>
<organism evidence="7 8">
    <name type="scientific">Plectus sambesii</name>
    <dbReference type="NCBI Taxonomy" id="2011161"/>
    <lineage>
        <taxon>Eukaryota</taxon>
        <taxon>Metazoa</taxon>
        <taxon>Ecdysozoa</taxon>
        <taxon>Nematoda</taxon>
        <taxon>Chromadorea</taxon>
        <taxon>Plectida</taxon>
        <taxon>Plectina</taxon>
        <taxon>Plectoidea</taxon>
        <taxon>Plectidae</taxon>
        <taxon>Plectus</taxon>
    </lineage>
</organism>
<dbReference type="AlphaFoldDB" id="A0A914WNQ4"/>
<feature type="region of interest" description="Disordered" evidence="6">
    <location>
        <begin position="1"/>
        <end position="43"/>
    </location>
</feature>
<evidence type="ECO:0000256" key="4">
    <source>
        <dbReference type="ARBA" id="ARBA00022729"/>
    </source>
</evidence>
<comment type="similarity">
    <text evidence="2">Belongs to the GILT family.</text>
</comment>
<dbReference type="GO" id="GO:0016671">
    <property type="term" value="F:oxidoreductase activity, acting on a sulfur group of donors, disulfide as acceptor"/>
    <property type="evidence" value="ECO:0007669"/>
    <property type="project" value="InterPro"/>
</dbReference>
<evidence type="ECO:0000313" key="7">
    <source>
        <dbReference type="Proteomes" id="UP000887566"/>
    </source>
</evidence>
<evidence type="ECO:0000256" key="2">
    <source>
        <dbReference type="ARBA" id="ARBA00005679"/>
    </source>
</evidence>
<dbReference type="PANTHER" id="PTHR13234:SF8">
    <property type="entry name" value="GAMMA-INTERFERON-INDUCIBLE LYSOSOMAL THIOL REDUCTASE"/>
    <property type="match status" value="1"/>
</dbReference>
<feature type="compositionally biased region" description="Polar residues" evidence="6">
    <location>
        <begin position="8"/>
        <end position="24"/>
    </location>
</feature>
<name>A0A914WNQ4_9BILA</name>
<evidence type="ECO:0000313" key="8">
    <source>
        <dbReference type="WBParaSite" id="PSAMB.scaffold4738size13680.g25061.t1"/>
    </source>
</evidence>
<proteinExistence type="inferred from homology"/>
<protein>
    <submittedName>
        <fullName evidence="8">Uncharacterized protein</fullName>
    </submittedName>
</protein>
<sequence length="401" mass="45954">MSFAQHKTFPSASTTRSATDSNLEALTEKSETNSEASSLLPKRSQSASTIARLFSADRTSHAFHTIMASVSRSMSLFSFLIHILYPLTIIATCTVPSDFWCDHPTVTNQCASAQYCQNYKNNVYGRKINLTLYFETHCPDSQLFIVDRLYPRVINDSNMSKLVNMDFCPWGMAIRMDSKVCCKHKRDRTCEGNKLISCAMQYLTDRKLQMNYIYCFEGYVLLHLPIEYARDTCYKETGVVDSLQQMIRVCTDGNEDEDLLKRMQKNTESIFPKRHSLVPWIELNGRSLPEIQVYQLFLAEKLKIWANNNAGPHTQTSTATASKCRTPPDFWCDDDFITNECFDKGKCNAYRANTLGRPIKITVILSSHCKNSQQFVVDVLFSKVWQNKELRPLVSIHLLPW</sequence>
<evidence type="ECO:0000256" key="6">
    <source>
        <dbReference type="SAM" id="MobiDB-lite"/>
    </source>
</evidence>
<dbReference type="Pfam" id="PF03227">
    <property type="entry name" value="GILT"/>
    <property type="match status" value="1"/>
</dbReference>
<comment type="subcellular location">
    <subcellularLocation>
        <location evidence="1">Secreted</location>
    </subcellularLocation>
</comment>
<evidence type="ECO:0000256" key="3">
    <source>
        <dbReference type="ARBA" id="ARBA00022525"/>
    </source>
</evidence>
<dbReference type="Proteomes" id="UP000887566">
    <property type="component" value="Unplaced"/>
</dbReference>
<keyword evidence="3" id="KW-0964">Secreted</keyword>
<dbReference type="WBParaSite" id="PSAMB.scaffold4738size13680.g25061.t1">
    <property type="protein sequence ID" value="PSAMB.scaffold4738size13680.g25061.t1"/>
    <property type="gene ID" value="PSAMB.scaffold4738size13680.g25061"/>
</dbReference>
<feature type="compositionally biased region" description="Polar residues" evidence="6">
    <location>
        <begin position="33"/>
        <end position="43"/>
    </location>
</feature>
<evidence type="ECO:0000256" key="1">
    <source>
        <dbReference type="ARBA" id="ARBA00004613"/>
    </source>
</evidence>
<evidence type="ECO:0000256" key="5">
    <source>
        <dbReference type="ARBA" id="ARBA00023180"/>
    </source>
</evidence>
<keyword evidence="4" id="KW-0732">Signal</keyword>
<reference evidence="8" key="1">
    <citation type="submission" date="2022-11" db="UniProtKB">
        <authorList>
            <consortium name="WormBaseParasite"/>
        </authorList>
    </citation>
    <scope>IDENTIFICATION</scope>
</reference>
<keyword evidence="5" id="KW-0325">Glycoprotein</keyword>
<keyword evidence="7" id="KW-1185">Reference proteome</keyword>